<dbReference type="InterPro" id="IPR006680">
    <property type="entry name" value="Amidohydro-rel"/>
</dbReference>
<dbReference type="PANTHER" id="PTHR21240:SF31">
    <property type="entry name" value="AMIDOHYDROLASE FAMILY PROTEIN (AFU_ORTHOLOGUE AFUA_7G05840)"/>
    <property type="match status" value="1"/>
</dbReference>
<dbReference type="SUPFAM" id="SSF51556">
    <property type="entry name" value="Metallo-dependent hydrolases"/>
    <property type="match status" value="1"/>
</dbReference>
<dbReference type="GO" id="GO:0019748">
    <property type="term" value="P:secondary metabolic process"/>
    <property type="evidence" value="ECO:0007669"/>
    <property type="project" value="TreeGrafter"/>
</dbReference>
<keyword evidence="4" id="KW-0732">Signal</keyword>
<protein>
    <recommendedName>
        <fullName evidence="5">Amidohydrolase-related domain-containing protein</fullName>
    </recommendedName>
</protein>
<proteinExistence type="inferred from homology"/>
<evidence type="ECO:0000256" key="2">
    <source>
        <dbReference type="ARBA" id="ARBA00023239"/>
    </source>
</evidence>
<gene>
    <name evidence="6" type="ORF">QCA50_004684</name>
</gene>
<dbReference type="Gene3D" id="3.20.20.140">
    <property type="entry name" value="Metal-dependent hydrolases"/>
    <property type="match status" value="1"/>
</dbReference>
<evidence type="ECO:0000256" key="3">
    <source>
        <dbReference type="RuleBase" id="RU366045"/>
    </source>
</evidence>
<evidence type="ECO:0000313" key="7">
    <source>
        <dbReference type="Proteomes" id="UP001385951"/>
    </source>
</evidence>
<evidence type="ECO:0000256" key="4">
    <source>
        <dbReference type="SAM" id="SignalP"/>
    </source>
</evidence>
<dbReference type="Pfam" id="PF04909">
    <property type="entry name" value="Amidohydro_2"/>
    <property type="match status" value="1"/>
</dbReference>
<reference evidence="6 7" key="1">
    <citation type="submission" date="2022-09" db="EMBL/GenBank/DDBJ databases">
        <authorList>
            <person name="Palmer J.M."/>
        </authorList>
    </citation>
    <scope>NUCLEOTIDE SEQUENCE [LARGE SCALE GENOMIC DNA]</scope>
    <source>
        <strain evidence="6 7">DSM 7382</strain>
    </source>
</reference>
<dbReference type="GO" id="GO:0005829">
    <property type="term" value="C:cytosol"/>
    <property type="evidence" value="ECO:0007669"/>
    <property type="project" value="TreeGrafter"/>
</dbReference>
<organism evidence="6 7">
    <name type="scientific">Cerrena zonata</name>
    <dbReference type="NCBI Taxonomy" id="2478898"/>
    <lineage>
        <taxon>Eukaryota</taxon>
        <taxon>Fungi</taxon>
        <taxon>Dikarya</taxon>
        <taxon>Basidiomycota</taxon>
        <taxon>Agaricomycotina</taxon>
        <taxon>Agaricomycetes</taxon>
        <taxon>Polyporales</taxon>
        <taxon>Cerrenaceae</taxon>
        <taxon>Cerrena</taxon>
    </lineage>
</organism>
<feature type="signal peptide" evidence="4">
    <location>
        <begin position="1"/>
        <end position="21"/>
    </location>
</feature>
<comment type="caution">
    <text evidence="6">The sequence shown here is derived from an EMBL/GenBank/DDBJ whole genome shotgun (WGS) entry which is preliminary data.</text>
</comment>
<sequence>MKMTPFIAILNALALLPLALGRRLWNDTGVGTIVFEEAWTIPSLGGPASVGAPPFGQTNADLLANLLDVHNQRLTKMDQNGIDFMVLSCASPCIQGISDPDTANAMAVEVNNELARQISNNTLRFGGFAALSMHNATVAAQELKRTVTELGFLGGLVNDYQQSGSNNDTLIFFDQPEFDIFWEMVTELDVPIYFHPRVNVEPISTLLYAHAPWLKAASQEFAVTLSSHILGLCTNGVFDRFPNVKVIVGHLGERIPSDLVRINEQLRRELVIGMPMLLNVTSYLGTNLFETTSGNFATDLLQFHMKEIGLDRITFSIDYPFVPIEEAAEWVNSLSAILTPEEHTALKRGNAIKLLKLNN</sequence>
<dbReference type="GO" id="GO:0016831">
    <property type="term" value="F:carboxy-lyase activity"/>
    <property type="evidence" value="ECO:0007669"/>
    <property type="project" value="UniProtKB-KW"/>
</dbReference>
<keyword evidence="7" id="KW-1185">Reference proteome</keyword>
<dbReference type="InterPro" id="IPR032465">
    <property type="entry name" value="ACMSD"/>
</dbReference>
<comment type="similarity">
    <text evidence="3">Belongs to the metallo-dependent hydrolases superfamily.</text>
</comment>
<evidence type="ECO:0000313" key="6">
    <source>
        <dbReference type="EMBL" id="KAK7691290.1"/>
    </source>
</evidence>
<dbReference type="AlphaFoldDB" id="A0AAW0GDA3"/>
<feature type="domain" description="Amidohydrolase-related" evidence="5">
    <location>
        <begin position="94"/>
        <end position="357"/>
    </location>
</feature>
<dbReference type="PANTHER" id="PTHR21240">
    <property type="entry name" value="2-AMINO-3-CARBOXYLMUCONATE-6-SEMIALDEHYDE DECARBOXYLASE"/>
    <property type="match status" value="1"/>
</dbReference>
<name>A0AAW0GDA3_9APHY</name>
<feature type="chain" id="PRO_5043407314" description="Amidohydrolase-related domain-containing protein" evidence="4">
    <location>
        <begin position="22"/>
        <end position="359"/>
    </location>
</feature>
<keyword evidence="2 3" id="KW-0456">Lyase</keyword>
<accession>A0AAW0GDA3</accession>
<evidence type="ECO:0000256" key="1">
    <source>
        <dbReference type="ARBA" id="ARBA00022793"/>
    </source>
</evidence>
<dbReference type="Proteomes" id="UP001385951">
    <property type="component" value="Unassembled WGS sequence"/>
</dbReference>
<evidence type="ECO:0000259" key="5">
    <source>
        <dbReference type="Pfam" id="PF04909"/>
    </source>
</evidence>
<dbReference type="GO" id="GO:0016787">
    <property type="term" value="F:hydrolase activity"/>
    <property type="evidence" value="ECO:0007669"/>
    <property type="project" value="InterPro"/>
</dbReference>
<dbReference type="InterPro" id="IPR032466">
    <property type="entry name" value="Metal_Hydrolase"/>
</dbReference>
<keyword evidence="1 3" id="KW-0210">Decarboxylase</keyword>
<dbReference type="EMBL" id="JASBNA010000005">
    <property type="protein sequence ID" value="KAK7691290.1"/>
    <property type="molecule type" value="Genomic_DNA"/>
</dbReference>